<dbReference type="Pfam" id="PF25156">
    <property type="entry name" value="PNGase_A_C"/>
    <property type="match status" value="1"/>
</dbReference>
<proteinExistence type="predicted"/>
<organism evidence="3 4">
    <name type="scientific">Dioscorea zingiberensis</name>
    <dbReference type="NCBI Taxonomy" id="325984"/>
    <lineage>
        <taxon>Eukaryota</taxon>
        <taxon>Viridiplantae</taxon>
        <taxon>Streptophyta</taxon>
        <taxon>Embryophyta</taxon>
        <taxon>Tracheophyta</taxon>
        <taxon>Spermatophyta</taxon>
        <taxon>Magnoliopsida</taxon>
        <taxon>Liliopsida</taxon>
        <taxon>Dioscoreales</taxon>
        <taxon>Dioscoreaceae</taxon>
        <taxon>Dioscorea</taxon>
    </lineage>
</organism>
<evidence type="ECO:0000256" key="1">
    <source>
        <dbReference type="SAM" id="SignalP"/>
    </source>
</evidence>
<dbReference type="InterPro" id="IPR056948">
    <property type="entry name" value="PNGaseA_N"/>
</dbReference>
<keyword evidence="4" id="KW-1185">Reference proteome</keyword>
<sequence>MAAMAVSPPLLLLLLFLLLVFLSSASLQGSNLRVFEDSEPKATIPPTTFFEVTRPISVPDSTPCSALLLQHDFAQTYGKPPVTAAYSFPSHCPRNAPSKIVLEWSAASRGRQFDRIFGVWLSGVELLRSCTAEPRLNGILWTVRKDVTRYASLFAHPATLAVYLGNLVDSTYTGVYHVNVSLHFYFDGYGSSPAPSRRSPLPGFHSPADLILPISRSLPLNDGLWFLIQNSTDVQSMRVSIPSNTYRAVLELFVSFHSDDEFWYTNPPNDYISENNITGLPGNGPFREVVVSLDGSVIGAVWPFPVIYTGGINPLLWRPITGIGSFDLPSYDIEVTPFLGKILDGKPHEFGFQVTDALDVWFVDANLHLWLDGKNDHVLGELIEYKAPDLEHSYSSKFKGLDGSFKKKASRELSATGWVNSSYGKITTRFFQNLEYENMMVYDGNGSVQVINQTIGSNFGTFAKYPSSNLYSEQVLQTFPLYIYTATTDQVNGSYSLVANVSRGFNEKKFSGERHGLLFSSLRNLQDSQGEMRVKGNLVTSGIGSTQQVYRYESSGGCYFRNVSSSNYTILNDESGDSCAGSSLFGSKNFFTQFLPFSTRRASLRGVEKGG</sequence>
<protein>
    <recommendedName>
        <fullName evidence="2">Peptide N-acetyl-beta-D-glucosaminyl asparaginase amidase A N-terminal domain-containing protein</fullName>
    </recommendedName>
</protein>
<evidence type="ECO:0000313" key="4">
    <source>
        <dbReference type="Proteomes" id="UP001085076"/>
    </source>
</evidence>
<accession>A0A9D5CPM9</accession>
<evidence type="ECO:0000313" key="3">
    <source>
        <dbReference type="EMBL" id="KAJ0977361.1"/>
    </source>
</evidence>
<evidence type="ECO:0000259" key="2">
    <source>
        <dbReference type="Pfam" id="PF12222"/>
    </source>
</evidence>
<comment type="caution">
    <text evidence="3">The sequence shown here is derived from an EMBL/GenBank/DDBJ whole genome shotgun (WGS) entry which is preliminary data.</text>
</comment>
<feature type="chain" id="PRO_5038985675" description="Peptide N-acetyl-beta-D-glucosaminyl asparaginase amidase A N-terminal domain-containing protein" evidence="1">
    <location>
        <begin position="26"/>
        <end position="611"/>
    </location>
</feature>
<dbReference type="Proteomes" id="UP001085076">
    <property type="component" value="Miscellaneous, Linkage group lg03"/>
</dbReference>
<reference evidence="3" key="2">
    <citation type="journal article" date="2022" name="Hortic Res">
        <title>The genome of Dioscorea zingiberensis sheds light on the biosynthesis, origin and evolution of the medicinally important diosgenin saponins.</title>
        <authorList>
            <person name="Li Y."/>
            <person name="Tan C."/>
            <person name="Li Z."/>
            <person name="Guo J."/>
            <person name="Li S."/>
            <person name="Chen X."/>
            <person name="Wang C."/>
            <person name="Dai X."/>
            <person name="Yang H."/>
            <person name="Song W."/>
            <person name="Hou L."/>
            <person name="Xu J."/>
            <person name="Tong Z."/>
            <person name="Xu A."/>
            <person name="Yuan X."/>
            <person name="Wang W."/>
            <person name="Yang Q."/>
            <person name="Chen L."/>
            <person name="Sun Z."/>
            <person name="Wang K."/>
            <person name="Pan B."/>
            <person name="Chen J."/>
            <person name="Bao Y."/>
            <person name="Liu F."/>
            <person name="Qi X."/>
            <person name="Gang D.R."/>
            <person name="Wen J."/>
            <person name="Li J."/>
        </authorList>
    </citation>
    <scope>NUCLEOTIDE SEQUENCE</scope>
    <source>
        <strain evidence="3">Dzin_1.0</strain>
    </source>
</reference>
<dbReference type="InterPro" id="IPR021102">
    <property type="entry name" value="PNGase_A"/>
</dbReference>
<dbReference type="PANTHER" id="PTHR31104">
    <property type="entry name" value="PEPTIDE-N4-(N-ACETYL-BETA-GLUCOSAMINYL)ASPARAGINE AMIDASE A PROTEIN"/>
    <property type="match status" value="1"/>
</dbReference>
<dbReference type="Pfam" id="PF12222">
    <property type="entry name" value="PNGaseA"/>
    <property type="match status" value="1"/>
</dbReference>
<gene>
    <name evidence="3" type="ORF">J5N97_012835</name>
</gene>
<dbReference type="AlphaFoldDB" id="A0A9D5CPM9"/>
<feature type="signal peptide" evidence="1">
    <location>
        <begin position="1"/>
        <end position="25"/>
    </location>
</feature>
<feature type="domain" description="Peptide N-acetyl-beta-D-glucosaminyl asparaginase amidase A N-terminal" evidence="2">
    <location>
        <begin position="60"/>
        <end position="387"/>
    </location>
</feature>
<keyword evidence="1" id="KW-0732">Signal</keyword>
<name>A0A9D5CPM9_9LILI</name>
<reference evidence="3" key="1">
    <citation type="submission" date="2021-03" db="EMBL/GenBank/DDBJ databases">
        <authorList>
            <person name="Li Z."/>
            <person name="Yang C."/>
        </authorList>
    </citation>
    <scope>NUCLEOTIDE SEQUENCE</scope>
    <source>
        <strain evidence="3">Dzin_1.0</strain>
        <tissue evidence="3">Leaf</tissue>
    </source>
</reference>
<dbReference type="OrthoDB" id="339900at2759"/>
<dbReference type="EMBL" id="JAGGNH010000003">
    <property type="protein sequence ID" value="KAJ0977361.1"/>
    <property type="molecule type" value="Genomic_DNA"/>
</dbReference>